<dbReference type="InterPro" id="IPR013751">
    <property type="entry name" value="ACP_syn_III_N"/>
</dbReference>
<keyword evidence="6" id="KW-0276">Fatty acid metabolism</keyword>
<gene>
    <name evidence="12" type="ORF">FXF69_14155</name>
</gene>
<dbReference type="SUPFAM" id="SSF53901">
    <property type="entry name" value="Thiolase-like"/>
    <property type="match status" value="1"/>
</dbReference>
<dbReference type="GO" id="GO:0006633">
    <property type="term" value="P:fatty acid biosynthetic process"/>
    <property type="evidence" value="ECO:0007669"/>
    <property type="project" value="UniProtKB-KW"/>
</dbReference>
<keyword evidence="9" id="KW-0012">Acyltransferase</keyword>
<dbReference type="InterPro" id="IPR016039">
    <property type="entry name" value="Thiolase-like"/>
</dbReference>
<comment type="pathway">
    <text evidence="1">Lipid metabolism.</text>
</comment>
<keyword evidence="13" id="KW-1185">Reference proteome</keyword>
<dbReference type="PANTHER" id="PTHR34069:SF2">
    <property type="entry name" value="BETA-KETOACYL-[ACYL-CARRIER-PROTEIN] SYNTHASE III"/>
    <property type="match status" value="1"/>
</dbReference>
<evidence type="ECO:0000256" key="1">
    <source>
        <dbReference type="ARBA" id="ARBA00005189"/>
    </source>
</evidence>
<evidence type="ECO:0000256" key="5">
    <source>
        <dbReference type="ARBA" id="ARBA00022679"/>
    </source>
</evidence>
<dbReference type="CDD" id="cd00830">
    <property type="entry name" value="KAS_III"/>
    <property type="match status" value="1"/>
</dbReference>
<evidence type="ECO:0000313" key="13">
    <source>
        <dbReference type="Proteomes" id="UP000323380"/>
    </source>
</evidence>
<feature type="domain" description="Beta-ketoacyl-[acyl-carrier-protein] synthase III N-terminal" evidence="11">
    <location>
        <begin position="185"/>
        <end position="264"/>
    </location>
</feature>
<dbReference type="Gene3D" id="3.40.47.10">
    <property type="match status" value="1"/>
</dbReference>
<organism evidence="12 13">
    <name type="scientific">Actinomadura chibensis</name>
    <dbReference type="NCBI Taxonomy" id="392828"/>
    <lineage>
        <taxon>Bacteria</taxon>
        <taxon>Bacillati</taxon>
        <taxon>Actinomycetota</taxon>
        <taxon>Actinomycetes</taxon>
        <taxon>Streptosporangiales</taxon>
        <taxon>Thermomonosporaceae</taxon>
        <taxon>Actinomadura</taxon>
    </lineage>
</organism>
<evidence type="ECO:0000256" key="7">
    <source>
        <dbReference type="ARBA" id="ARBA00023098"/>
    </source>
</evidence>
<dbReference type="InterPro" id="IPR004655">
    <property type="entry name" value="FabH"/>
</dbReference>
<keyword evidence="7" id="KW-0443">Lipid metabolism</keyword>
<reference evidence="12 13" key="1">
    <citation type="submission" date="2019-08" db="EMBL/GenBank/DDBJ databases">
        <title>Actinomadura sp. nov. CYP1-5 isolated from mountain soil.</title>
        <authorList>
            <person name="Songsumanus A."/>
            <person name="Kuncharoen N."/>
            <person name="Kudo T."/>
            <person name="Yuki M."/>
            <person name="Igarashi Y."/>
            <person name="Tanasupawat S."/>
        </authorList>
    </citation>
    <scope>NUCLEOTIDE SEQUENCE [LARGE SCALE GENOMIC DNA]</scope>
    <source>
        <strain evidence="12 13">JCM 14158</strain>
    </source>
</reference>
<dbReference type="EMBL" id="VSFG01000002">
    <property type="protein sequence ID" value="TYB46397.1"/>
    <property type="molecule type" value="Genomic_DNA"/>
</dbReference>
<name>A0A5D0NPI4_9ACTN</name>
<dbReference type="Pfam" id="PF08541">
    <property type="entry name" value="ACP_syn_III_C"/>
    <property type="match status" value="1"/>
</dbReference>
<dbReference type="AlphaFoldDB" id="A0A5D0NPI4"/>
<accession>A0A5D0NPI4</accession>
<proteinExistence type="inferred from homology"/>
<evidence type="ECO:0000256" key="3">
    <source>
        <dbReference type="ARBA" id="ARBA00022490"/>
    </source>
</evidence>
<evidence type="ECO:0000256" key="6">
    <source>
        <dbReference type="ARBA" id="ARBA00022832"/>
    </source>
</evidence>
<dbReference type="PANTHER" id="PTHR34069">
    <property type="entry name" value="3-OXOACYL-[ACYL-CARRIER-PROTEIN] SYNTHASE 3"/>
    <property type="match status" value="1"/>
</dbReference>
<evidence type="ECO:0000313" key="12">
    <source>
        <dbReference type="EMBL" id="TYB46397.1"/>
    </source>
</evidence>
<dbReference type="NCBIfam" id="TIGR00747">
    <property type="entry name" value="fabH"/>
    <property type="match status" value="1"/>
</dbReference>
<dbReference type="GO" id="GO:0004315">
    <property type="term" value="F:3-oxoacyl-[acyl-carrier-protein] synthase activity"/>
    <property type="evidence" value="ECO:0007669"/>
    <property type="project" value="InterPro"/>
</dbReference>
<evidence type="ECO:0000256" key="2">
    <source>
        <dbReference type="ARBA" id="ARBA00008642"/>
    </source>
</evidence>
<sequence length="403" mass="42553">MNQAMASAPSPMHLAGETGDAALELAPSSFHCLCRFFAPSLAARREGRGLRDIDRRFPVRGHRPLLADEEEALLTKPRMDRIGIVGTGSRLPSRVMSNADVADVLGVERRWIQTRTGIRERRFAGAGEGTAALAAGATMAAVEAAGLTAADVDTVIVATSTPDRPIPPVATRVQELTGAGGALSFDVNAACAGFLYGLAVAGSLLAADDQRRYAVVVGSDTYSRLLNPADRQTYAIFGDGAGAVVLGRVDDDCGLLHTRLNTDGSLGDIAVGGPQLPISVEQIEEGAHFASMRGHRVAEVVRTQFPMMIKEVVAQHGISVERIDHLVCHQANPRLIQECATAAGFTPRQLVMTGDVVGNTASASIPIGLAAAAREGRLRRGDTILMVSFGAGMTWGWSLLRWA</sequence>
<evidence type="ECO:0000259" key="11">
    <source>
        <dbReference type="Pfam" id="PF08545"/>
    </source>
</evidence>
<protein>
    <submittedName>
        <fullName evidence="12">Ketoacyl-ACP synthase III</fullName>
    </submittedName>
</protein>
<comment type="similarity">
    <text evidence="2">Belongs to the thiolase-like superfamily. FabH family.</text>
</comment>
<evidence type="ECO:0000256" key="8">
    <source>
        <dbReference type="ARBA" id="ARBA00023160"/>
    </source>
</evidence>
<keyword evidence="4" id="KW-0444">Lipid biosynthesis</keyword>
<evidence type="ECO:0000256" key="4">
    <source>
        <dbReference type="ARBA" id="ARBA00022516"/>
    </source>
</evidence>
<dbReference type="GO" id="GO:0044550">
    <property type="term" value="P:secondary metabolite biosynthetic process"/>
    <property type="evidence" value="ECO:0007669"/>
    <property type="project" value="TreeGrafter"/>
</dbReference>
<evidence type="ECO:0000256" key="9">
    <source>
        <dbReference type="ARBA" id="ARBA00023315"/>
    </source>
</evidence>
<dbReference type="Pfam" id="PF08545">
    <property type="entry name" value="ACP_syn_III"/>
    <property type="match status" value="1"/>
</dbReference>
<feature type="domain" description="Beta-ketoacyl-[acyl-carrier-protein] synthase III C-terminal" evidence="10">
    <location>
        <begin position="314"/>
        <end position="402"/>
    </location>
</feature>
<keyword evidence="5" id="KW-0808">Transferase</keyword>
<dbReference type="STRING" id="1220554.GCA_001552135_03450"/>
<dbReference type="NCBIfam" id="NF006829">
    <property type="entry name" value="PRK09352.1"/>
    <property type="match status" value="1"/>
</dbReference>
<comment type="caution">
    <text evidence="12">The sequence shown here is derived from an EMBL/GenBank/DDBJ whole genome shotgun (WGS) entry which is preliminary data.</text>
</comment>
<dbReference type="Proteomes" id="UP000323380">
    <property type="component" value="Unassembled WGS sequence"/>
</dbReference>
<dbReference type="InterPro" id="IPR013747">
    <property type="entry name" value="ACP_syn_III_C"/>
</dbReference>
<evidence type="ECO:0000259" key="10">
    <source>
        <dbReference type="Pfam" id="PF08541"/>
    </source>
</evidence>
<keyword evidence="3" id="KW-0963">Cytoplasm</keyword>
<keyword evidence="8" id="KW-0275">Fatty acid biosynthesis</keyword>